<proteinExistence type="predicted"/>
<reference evidence="2 3" key="1">
    <citation type="journal article" date="2021" name="Plant Biotechnol. J.">
        <title>Multi-omics assisted identification of the key and species-specific regulatory components of drought-tolerant mechanisms in Gossypium stocksii.</title>
        <authorList>
            <person name="Yu D."/>
            <person name="Ke L."/>
            <person name="Zhang D."/>
            <person name="Wu Y."/>
            <person name="Sun Y."/>
            <person name="Mei J."/>
            <person name="Sun J."/>
            <person name="Sun Y."/>
        </authorList>
    </citation>
    <scope>NUCLEOTIDE SEQUENCE [LARGE SCALE GENOMIC DNA]</scope>
    <source>
        <strain evidence="3">cv. E1</strain>
        <tissue evidence="2">Leaf</tissue>
    </source>
</reference>
<accession>A0A9D3VGX3</accession>
<protein>
    <submittedName>
        <fullName evidence="2">Uncharacterized protein</fullName>
    </submittedName>
</protein>
<feature type="transmembrane region" description="Helical" evidence="1">
    <location>
        <begin position="12"/>
        <end position="34"/>
    </location>
</feature>
<name>A0A9D3VGX3_9ROSI</name>
<keyword evidence="3" id="KW-1185">Reference proteome</keyword>
<evidence type="ECO:0000313" key="3">
    <source>
        <dbReference type="Proteomes" id="UP000828251"/>
    </source>
</evidence>
<gene>
    <name evidence="2" type="ORF">J1N35_022512</name>
</gene>
<keyword evidence="1" id="KW-1133">Transmembrane helix</keyword>
<dbReference type="EMBL" id="JAIQCV010000007">
    <property type="protein sequence ID" value="KAH1082751.1"/>
    <property type="molecule type" value="Genomic_DNA"/>
</dbReference>
<dbReference type="AlphaFoldDB" id="A0A9D3VGX3"/>
<comment type="caution">
    <text evidence="2">The sequence shown here is derived from an EMBL/GenBank/DDBJ whole genome shotgun (WGS) entry which is preliminary data.</text>
</comment>
<dbReference type="Proteomes" id="UP000828251">
    <property type="component" value="Unassembled WGS sequence"/>
</dbReference>
<evidence type="ECO:0000313" key="2">
    <source>
        <dbReference type="EMBL" id="KAH1082751.1"/>
    </source>
</evidence>
<keyword evidence="1" id="KW-0812">Transmembrane</keyword>
<evidence type="ECO:0000256" key="1">
    <source>
        <dbReference type="SAM" id="Phobius"/>
    </source>
</evidence>
<organism evidence="2 3">
    <name type="scientific">Gossypium stocksii</name>
    <dbReference type="NCBI Taxonomy" id="47602"/>
    <lineage>
        <taxon>Eukaryota</taxon>
        <taxon>Viridiplantae</taxon>
        <taxon>Streptophyta</taxon>
        <taxon>Embryophyta</taxon>
        <taxon>Tracheophyta</taxon>
        <taxon>Spermatophyta</taxon>
        <taxon>Magnoliopsida</taxon>
        <taxon>eudicotyledons</taxon>
        <taxon>Gunneridae</taxon>
        <taxon>Pentapetalae</taxon>
        <taxon>rosids</taxon>
        <taxon>malvids</taxon>
        <taxon>Malvales</taxon>
        <taxon>Malvaceae</taxon>
        <taxon>Malvoideae</taxon>
        <taxon>Gossypium</taxon>
    </lineage>
</organism>
<sequence length="82" mass="9501">MRVTVVNPNATLFVVYLIGLRHYVYVDCCVFRIAMYKMQNTRGKSKVPTHSKKRKTIGTLSSSSLAVTTRHQYFTFDHPPHR</sequence>
<keyword evidence="1" id="KW-0472">Membrane</keyword>